<feature type="region of interest" description="Disordered" evidence="1">
    <location>
        <begin position="36"/>
        <end position="59"/>
    </location>
</feature>
<keyword evidence="3" id="KW-1185">Reference proteome</keyword>
<protein>
    <submittedName>
        <fullName evidence="2">Uncharacterized protein</fullName>
    </submittedName>
</protein>
<gene>
    <name evidence="2" type="ORF">C7N83_07330</name>
</gene>
<accession>A0A2P7TZX2</accession>
<comment type="caution">
    <text evidence="2">The sequence shown here is derived from an EMBL/GenBank/DDBJ whole genome shotgun (WGS) entry which is preliminary data.</text>
</comment>
<dbReference type="EMBL" id="PXYY01000039">
    <property type="protein sequence ID" value="PSJ80257.1"/>
    <property type="molecule type" value="Genomic_DNA"/>
</dbReference>
<dbReference type="Proteomes" id="UP000241868">
    <property type="component" value="Unassembled WGS sequence"/>
</dbReference>
<evidence type="ECO:0000313" key="3">
    <source>
        <dbReference type="Proteomes" id="UP000241868"/>
    </source>
</evidence>
<evidence type="ECO:0000313" key="2">
    <source>
        <dbReference type="EMBL" id="PSJ80257.1"/>
    </source>
</evidence>
<dbReference type="AlphaFoldDB" id="A0A2P7TZX2"/>
<evidence type="ECO:0000256" key="1">
    <source>
        <dbReference type="SAM" id="MobiDB-lite"/>
    </source>
</evidence>
<sequence>MDTHKNTRLEPCSNAKPVWHTYTQDKITVITSPAARQSPVSRVTVPLRPHGCNSRTAKQVATTVQTSQVWHETFG</sequence>
<reference evidence="2 3" key="1">
    <citation type="submission" date="2018-03" db="EMBL/GenBank/DDBJ databases">
        <title>Neisseria weixii sp. nov., isolated from the intestinal contents of Tibetan Plateau pika (Ochotona curzoniae) in Yushu, Qinghai Province, China.</title>
        <authorList>
            <person name="Gui Z."/>
        </authorList>
    </citation>
    <scope>NUCLEOTIDE SEQUENCE [LARGE SCALE GENOMIC DNA]</scope>
    <source>
        <strain evidence="2 3">ATCC 51483</strain>
    </source>
</reference>
<proteinExistence type="predicted"/>
<organism evidence="2 3">
    <name type="scientific">Neisseria iguanae</name>
    <dbReference type="NCBI Taxonomy" id="90242"/>
    <lineage>
        <taxon>Bacteria</taxon>
        <taxon>Pseudomonadati</taxon>
        <taxon>Pseudomonadota</taxon>
        <taxon>Betaproteobacteria</taxon>
        <taxon>Neisseriales</taxon>
        <taxon>Neisseriaceae</taxon>
        <taxon>Neisseria</taxon>
    </lineage>
</organism>
<name>A0A2P7TZX2_9NEIS</name>